<accession>A0A6G9QMM2</accession>
<keyword evidence="2" id="KW-1185">Reference proteome</keyword>
<reference evidence="1 2" key="1">
    <citation type="submission" date="2020-03" db="EMBL/GenBank/DDBJ databases">
        <title>Complete genome sequence of Shewanella sp.</title>
        <authorList>
            <person name="Kim Y.-S."/>
            <person name="Kim S.-J."/>
            <person name="Jung H.-K."/>
            <person name="Kim K.-H."/>
        </authorList>
    </citation>
    <scope>NUCLEOTIDE SEQUENCE [LARGE SCALE GENOMIC DNA]</scope>
    <source>
        <strain evidence="1 2">PN3F2</strain>
    </source>
</reference>
<dbReference type="Pfam" id="PF19570">
    <property type="entry name" value="DUF6088"/>
    <property type="match status" value="1"/>
</dbReference>
<sequence length="230" mass="26344">MAALDAKVKSRNDVSSLVRNYVYHLQFGKAFTTKQILKKKKLGDDQSDAIASALSRMTKRKEIIRISNGVYYRPKQSRFGRLPIETKELVAAIAKNKDATIAPAGVTAVNALGLDTQLSMVKSFIISERVRAKIDVKNVKFEYKESFKFFVSHFNVKEENTKNKALILWSAFSYLDKSGFKLYEDELKLKFRSMLEPKVQTKFISALPRSMKWISESLERKEVDERVSKS</sequence>
<name>A0A6G9QMM2_9GAMM</name>
<evidence type="ECO:0000313" key="1">
    <source>
        <dbReference type="EMBL" id="QIR15648.1"/>
    </source>
</evidence>
<proteinExistence type="predicted"/>
<dbReference type="KEGG" id="saes:HBH39_15105"/>
<dbReference type="AlphaFoldDB" id="A0A6G9QMM2"/>
<gene>
    <name evidence="1" type="ORF">HBH39_15105</name>
</gene>
<evidence type="ECO:0008006" key="3">
    <source>
        <dbReference type="Google" id="ProtNLM"/>
    </source>
</evidence>
<evidence type="ECO:0000313" key="2">
    <source>
        <dbReference type="Proteomes" id="UP000502608"/>
    </source>
</evidence>
<dbReference type="RefSeq" id="WP_167679504.1">
    <property type="nucleotide sequence ID" value="NZ_CP050313.1"/>
</dbReference>
<dbReference type="InterPro" id="IPR045738">
    <property type="entry name" value="DUF6088"/>
</dbReference>
<dbReference type="Proteomes" id="UP000502608">
    <property type="component" value="Chromosome"/>
</dbReference>
<protein>
    <recommendedName>
        <fullName evidence="3">Type IV toxin-antitoxin system AbiEi family antitoxin domain-containing protein</fullName>
    </recommendedName>
</protein>
<dbReference type="EMBL" id="CP050313">
    <property type="protein sequence ID" value="QIR15648.1"/>
    <property type="molecule type" value="Genomic_DNA"/>
</dbReference>
<organism evidence="1 2">
    <name type="scientific">Shewanella aestuarii</name>
    <dbReference type="NCBI Taxonomy" id="1028752"/>
    <lineage>
        <taxon>Bacteria</taxon>
        <taxon>Pseudomonadati</taxon>
        <taxon>Pseudomonadota</taxon>
        <taxon>Gammaproteobacteria</taxon>
        <taxon>Alteromonadales</taxon>
        <taxon>Shewanellaceae</taxon>
        <taxon>Shewanella</taxon>
    </lineage>
</organism>